<name>A0A139SRQ9_9GAMM</name>
<keyword evidence="4 9" id="KW-0812">Transmembrane</keyword>
<proteinExistence type="inferred from homology"/>
<dbReference type="GO" id="GO:0006865">
    <property type="term" value="P:amino acid transport"/>
    <property type="evidence" value="ECO:0007669"/>
    <property type="project" value="UniProtKB-KW"/>
</dbReference>
<evidence type="ECO:0000313" key="11">
    <source>
        <dbReference type="Proteomes" id="UP000072660"/>
    </source>
</evidence>
<reference evidence="10 11" key="1">
    <citation type="submission" date="2016-02" db="EMBL/GenBank/DDBJ databases">
        <authorList>
            <person name="Wen L."/>
            <person name="He K."/>
            <person name="Yang H."/>
        </authorList>
    </citation>
    <scope>NUCLEOTIDE SEQUENCE [LARGE SCALE GENOMIC DNA]</scope>
    <source>
        <strain evidence="10 11">CV58</strain>
    </source>
</reference>
<dbReference type="OrthoDB" id="9807115at2"/>
<dbReference type="PANTHER" id="PTHR11795:SF447">
    <property type="entry name" value="ABC TRANSPORTER PERMEASE PROTEIN"/>
    <property type="match status" value="1"/>
</dbReference>
<evidence type="ECO:0000256" key="3">
    <source>
        <dbReference type="ARBA" id="ARBA00022475"/>
    </source>
</evidence>
<feature type="transmembrane region" description="Helical" evidence="9">
    <location>
        <begin position="132"/>
        <end position="152"/>
    </location>
</feature>
<dbReference type="GO" id="GO:0022857">
    <property type="term" value="F:transmembrane transporter activity"/>
    <property type="evidence" value="ECO:0007669"/>
    <property type="project" value="InterPro"/>
</dbReference>
<dbReference type="InterPro" id="IPR001851">
    <property type="entry name" value="ABC_transp_permease"/>
</dbReference>
<protein>
    <submittedName>
        <fullName evidence="10">Amino acid ABC transporter</fullName>
    </submittedName>
</protein>
<keyword evidence="3" id="KW-1003">Cell membrane</keyword>
<dbReference type="Pfam" id="PF02653">
    <property type="entry name" value="BPD_transp_2"/>
    <property type="match status" value="1"/>
</dbReference>
<evidence type="ECO:0000256" key="5">
    <source>
        <dbReference type="ARBA" id="ARBA00022970"/>
    </source>
</evidence>
<evidence type="ECO:0000256" key="6">
    <source>
        <dbReference type="ARBA" id="ARBA00022989"/>
    </source>
</evidence>
<keyword evidence="7 9" id="KW-0472">Membrane</keyword>
<evidence type="ECO:0000256" key="7">
    <source>
        <dbReference type="ARBA" id="ARBA00023136"/>
    </source>
</evidence>
<dbReference type="EMBL" id="LSZO01000166">
    <property type="protein sequence ID" value="KXU37266.1"/>
    <property type="molecule type" value="Genomic_DNA"/>
</dbReference>
<evidence type="ECO:0000256" key="8">
    <source>
        <dbReference type="ARBA" id="ARBA00037998"/>
    </source>
</evidence>
<dbReference type="CDD" id="cd06582">
    <property type="entry name" value="TM_PBP1_LivH_like"/>
    <property type="match status" value="1"/>
</dbReference>
<evidence type="ECO:0000256" key="1">
    <source>
        <dbReference type="ARBA" id="ARBA00004429"/>
    </source>
</evidence>
<accession>A0A139SRQ9</accession>
<keyword evidence="5" id="KW-0029">Amino-acid transport</keyword>
<feature type="transmembrane region" description="Helical" evidence="9">
    <location>
        <begin position="248"/>
        <end position="270"/>
    </location>
</feature>
<evidence type="ECO:0000256" key="2">
    <source>
        <dbReference type="ARBA" id="ARBA00022448"/>
    </source>
</evidence>
<gene>
    <name evidence="10" type="ORF">AXE65_03410</name>
</gene>
<dbReference type="GO" id="GO:0005886">
    <property type="term" value="C:plasma membrane"/>
    <property type="evidence" value="ECO:0007669"/>
    <property type="project" value="UniProtKB-SubCell"/>
</dbReference>
<evidence type="ECO:0000256" key="4">
    <source>
        <dbReference type="ARBA" id="ARBA00022692"/>
    </source>
</evidence>
<dbReference type="PANTHER" id="PTHR11795">
    <property type="entry name" value="BRANCHED-CHAIN AMINO ACID TRANSPORT SYSTEM PERMEASE PROTEIN LIVH"/>
    <property type="match status" value="1"/>
</dbReference>
<comment type="caution">
    <text evidence="10">The sequence shown here is derived from an EMBL/GenBank/DDBJ whole genome shotgun (WGS) entry which is preliminary data.</text>
</comment>
<sequence>MGLLLDMLSTAAMLFVVGSGLMLVFGVMKIVNFAHAATITLGGYAALVAARLGFNPWAALPLAFVLGMAFGILVERLMLRRLYRRPLDAILATWGLGLVLGQVIILLFGRGVQFVDSPVQGAVNLWGTDYSLWRLLLIVAALLLYGVLTALLDFSRFGVRTRAVIFNEELARGLGIATERIRLLTFGLGAGLGALAGALITPLFSLEPNLGLPWLVSAFMLVMVAGNKMGALLLTCLLFGAVQVLVSFYLSPILGAVSIALLAALTLRLLPRVYP</sequence>
<feature type="transmembrane region" description="Helical" evidence="9">
    <location>
        <begin position="58"/>
        <end position="79"/>
    </location>
</feature>
<evidence type="ECO:0000256" key="9">
    <source>
        <dbReference type="SAM" id="Phobius"/>
    </source>
</evidence>
<comment type="subcellular location">
    <subcellularLocation>
        <location evidence="1">Cell inner membrane</location>
        <topology evidence="1">Multi-pass membrane protein</topology>
    </subcellularLocation>
</comment>
<feature type="transmembrane region" description="Helical" evidence="9">
    <location>
        <begin position="6"/>
        <end position="26"/>
    </location>
</feature>
<comment type="similarity">
    <text evidence="8">Belongs to the binding-protein-dependent transport system permease family. LivHM subfamily.</text>
</comment>
<feature type="transmembrane region" description="Helical" evidence="9">
    <location>
        <begin position="216"/>
        <end position="241"/>
    </location>
</feature>
<dbReference type="AlphaFoldDB" id="A0A139SRQ9"/>
<feature type="transmembrane region" description="Helical" evidence="9">
    <location>
        <begin position="91"/>
        <end position="112"/>
    </location>
</feature>
<keyword evidence="6 9" id="KW-1133">Transmembrane helix</keyword>
<organism evidence="10 11">
    <name type="scientific">Ventosimonas gracilis</name>
    <dbReference type="NCBI Taxonomy" id="1680762"/>
    <lineage>
        <taxon>Bacteria</taxon>
        <taxon>Pseudomonadati</taxon>
        <taxon>Pseudomonadota</taxon>
        <taxon>Gammaproteobacteria</taxon>
        <taxon>Pseudomonadales</taxon>
        <taxon>Ventosimonadaceae</taxon>
        <taxon>Ventosimonas</taxon>
    </lineage>
</organism>
<feature type="transmembrane region" description="Helical" evidence="9">
    <location>
        <begin position="33"/>
        <end position="52"/>
    </location>
</feature>
<keyword evidence="2" id="KW-0813">Transport</keyword>
<keyword evidence="11" id="KW-1185">Reference proteome</keyword>
<feature type="transmembrane region" description="Helical" evidence="9">
    <location>
        <begin position="183"/>
        <end position="204"/>
    </location>
</feature>
<dbReference type="Proteomes" id="UP000072660">
    <property type="component" value="Unassembled WGS sequence"/>
</dbReference>
<dbReference type="InterPro" id="IPR052157">
    <property type="entry name" value="BCAA_transport_permease"/>
</dbReference>
<dbReference type="RefSeq" id="WP_068390823.1">
    <property type="nucleotide sequence ID" value="NZ_LSZO01000166.1"/>
</dbReference>
<evidence type="ECO:0000313" key="10">
    <source>
        <dbReference type="EMBL" id="KXU37266.1"/>
    </source>
</evidence>